<evidence type="ECO:0000313" key="7">
    <source>
        <dbReference type="EMBL" id="EFL29246.1"/>
    </source>
</evidence>
<dbReference type="Gene3D" id="3.50.50.60">
    <property type="entry name" value="FAD/NAD(P)-binding domain"/>
    <property type="match status" value="1"/>
</dbReference>
<keyword evidence="8" id="KW-1185">Reference proteome</keyword>
<dbReference type="SUPFAM" id="SSF51905">
    <property type="entry name" value="FAD/NAD(P)-binding domain"/>
    <property type="match status" value="1"/>
</dbReference>
<dbReference type="PANTHER" id="PTHR11552:SF147">
    <property type="entry name" value="CHOLINE DEHYDROGENASE, MITOCHONDRIAL"/>
    <property type="match status" value="1"/>
</dbReference>
<dbReference type="InterPro" id="IPR036188">
    <property type="entry name" value="FAD/NAD-bd_sf"/>
</dbReference>
<organism evidence="7 8">
    <name type="scientific">Streptomyces himastatinicus ATCC 53653</name>
    <dbReference type="NCBI Taxonomy" id="457427"/>
    <lineage>
        <taxon>Bacteria</taxon>
        <taxon>Bacillati</taxon>
        <taxon>Actinomycetota</taxon>
        <taxon>Actinomycetes</taxon>
        <taxon>Kitasatosporales</taxon>
        <taxon>Streptomycetaceae</taxon>
        <taxon>Streptomyces</taxon>
        <taxon>Streptomyces violaceusniger group</taxon>
    </lineage>
</organism>
<keyword evidence="4" id="KW-0274">FAD</keyword>
<accession>D9WKX0</accession>
<dbReference type="STRING" id="457427.SSOG_08959"/>
<keyword evidence="3" id="KW-0285">Flavoprotein</keyword>
<proteinExistence type="inferred from homology"/>
<dbReference type="InterPro" id="IPR007867">
    <property type="entry name" value="GMC_OxRtase_C"/>
</dbReference>
<reference evidence="7 8" key="1">
    <citation type="submission" date="2009-02" db="EMBL/GenBank/DDBJ databases">
        <title>Annotation of Streptomyces hygroscopicus strain ATCC 53653.</title>
        <authorList>
            <consortium name="The Broad Institute Genome Sequencing Platform"/>
            <consortium name="Broad Institute Microbial Sequencing Center"/>
            <person name="Fischbach M."/>
            <person name="Godfrey P."/>
            <person name="Ward D."/>
            <person name="Young S."/>
            <person name="Zeng Q."/>
            <person name="Koehrsen M."/>
            <person name="Alvarado L."/>
            <person name="Berlin A.M."/>
            <person name="Bochicchio J."/>
            <person name="Borenstein D."/>
            <person name="Chapman S.B."/>
            <person name="Chen Z."/>
            <person name="Engels R."/>
            <person name="Freedman E."/>
            <person name="Gellesch M."/>
            <person name="Goldberg J."/>
            <person name="Griggs A."/>
            <person name="Gujja S."/>
            <person name="Heilman E.R."/>
            <person name="Heiman D.I."/>
            <person name="Hepburn T.A."/>
            <person name="Howarth C."/>
            <person name="Jen D."/>
            <person name="Larson L."/>
            <person name="Lewis B."/>
            <person name="Mehta T."/>
            <person name="Park D."/>
            <person name="Pearson M."/>
            <person name="Richards J."/>
            <person name="Roberts A."/>
            <person name="Saif S."/>
            <person name="Shea T.D."/>
            <person name="Shenoy N."/>
            <person name="Sisk P."/>
            <person name="Stolte C."/>
            <person name="Sykes S.N."/>
            <person name="Thomson T."/>
            <person name="Walk T."/>
            <person name="White J."/>
            <person name="Yandava C."/>
            <person name="Straight P."/>
            <person name="Clardy J."/>
            <person name="Hung D."/>
            <person name="Kolter R."/>
            <person name="Mekalanos J."/>
            <person name="Walker S."/>
            <person name="Walsh C.T."/>
            <person name="Wieland-Brown L.C."/>
            <person name="Haas B."/>
            <person name="Nusbaum C."/>
            <person name="Birren B."/>
        </authorList>
    </citation>
    <scope>NUCLEOTIDE SEQUENCE [LARGE SCALE GENOMIC DNA]</scope>
    <source>
        <strain evidence="7 8">ATCC 53653</strain>
    </source>
</reference>
<dbReference type="EMBL" id="GG657754">
    <property type="protein sequence ID" value="EFL29246.1"/>
    <property type="molecule type" value="Genomic_DNA"/>
</dbReference>
<dbReference type="HOGENOM" id="CLU_002865_7_1_11"/>
<comment type="cofactor">
    <cofactor evidence="1">
        <name>FAD</name>
        <dbReference type="ChEBI" id="CHEBI:57692"/>
    </cofactor>
</comment>
<evidence type="ECO:0000256" key="3">
    <source>
        <dbReference type="ARBA" id="ARBA00022630"/>
    </source>
</evidence>
<sequence length="697" mass="74582">MSATGVSVTVVSVMLNHLLGIEVARTREVRREMRPRAGPDIVRRTCGHLPLYGPDEKLSTRLTCFDELLADPFGAPTALLRWLRAEATSRSRTPAVSRSHHPGTRRASDGPPAPPRAPRLQRAFLRSRNPAEGDDDVWTSRMSAGHGAEYDYVVVGAGTAGCVLAARLSSDPGTRVLLIEAGPPADRGLLVHMPLGVGLLSGREGIGWGYETEPEPGLNGRHIPVPRGRLVGGTGSINGSTHVRAHRLDYDDWVTAGATGWGWDDLVPYFRRSENSWRGDTEHHGGYGPVTVSTSPGRSTFGRRLDRAARSLGIGFPDDTQSGDPTGAGQNETAIRRGRRHSTAAAYLRPALRRRPHLTLLTGVLVDTLLLENGRATGVRVVKGGRSRVVRATREVALCGGTYNSPQILMRSGIGPAEHLRGHGIESVVDLPGVGANLQEHPAAPVLFDVTEPVTFHEHLRADRLVRHALRWLVAGSGPLAQMPEFLSAYVRTRPGLDRPDGFLGILAGGFDARPWFPGVRPLRNRRCVALNAVATPRSRGEVRLRSADPTATPRITFNLLTEPEDVVALRETVRTTLAILRSPEVAPMIGAELAPGPGMTTDQDLDRYLRETGYSANHACGTCAIGTSESAVVDPDLRVRGIDGLRVVDASVLPSVPGANINATVIAVAEKASDLIRGVPAASGPTAAPLPERTAG</sequence>
<feature type="region of interest" description="Disordered" evidence="5">
    <location>
        <begin position="314"/>
        <end position="341"/>
    </location>
</feature>
<evidence type="ECO:0000256" key="5">
    <source>
        <dbReference type="SAM" id="MobiDB-lite"/>
    </source>
</evidence>
<gene>
    <name evidence="7" type="ORF">SSOG_08959</name>
</gene>
<dbReference type="PANTHER" id="PTHR11552">
    <property type="entry name" value="GLUCOSE-METHANOL-CHOLINE GMC OXIDOREDUCTASE"/>
    <property type="match status" value="1"/>
</dbReference>
<dbReference type="Pfam" id="PF05199">
    <property type="entry name" value="GMC_oxred_C"/>
    <property type="match status" value="1"/>
</dbReference>
<protein>
    <submittedName>
        <fullName evidence="7">Choline dehydrogenase</fullName>
    </submittedName>
</protein>
<evidence type="ECO:0000256" key="2">
    <source>
        <dbReference type="ARBA" id="ARBA00010790"/>
    </source>
</evidence>
<dbReference type="SUPFAM" id="SSF54373">
    <property type="entry name" value="FAD-linked reductases, C-terminal domain"/>
    <property type="match status" value="1"/>
</dbReference>
<dbReference type="PROSITE" id="PS00624">
    <property type="entry name" value="GMC_OXRED_2"/>
    <property type="match status" value="1"/>
</dbReference>
<dbReference type="AlphaFoldDB" id="D9WKX0"/>
<evidence type="ECO:0000313" key="8">
    <source>
        <dbReference type="Proteomes" id="UP000003963"/>
    </source>
</evidence>
<feature type="compositionally biased region" description="Polar residues" evidence="5">
    <location>
        <begin position="319"/>
        <end position="333"/>
    </location>
</feature>
<name>D9WKX0_9ACTN</name>
<dbReference type="Gene3D" id="3.30.560.10">
    <property type="entry name" value="Glucose Oxidase, domain 3"/>
    <property type="match status" value="1"/>
</dbReference>
<evidence type="ECO:0000256" key="1">
    <source>
        <dbReference type="ARBA" id="ARBA00001974"/>
    </source>
</evidence>
<dbReference type="Pfam" id="PF00732">
    <property type="entry name" value="GMC_oxred_N"/>
    <property type="match status" value="1"/>
</dbReference>
<evidence type="ECO:0000256" key="4">
    <source>
        <dbReference type="ARBA" id="ARBA00022827"/>
    </source>
</evidence>
<comment type="similarity">
    <text evidence="2">Belongs to the GMC oxidoreductase family.</text>
</comment>
<feature type="region of interest" description="Disordered" evidence="5">
    <location>
        <begin position="90"/>
        <end position="118"/>
    </location>
</feature>
<dbReference type="GO" id="GO:0050660">
    <property type="term" value="F:flavin adenine dinucleotide binding"/>
    <property type="evidence" value="ECO:0007669"/>
    <property type="project" value="InterPro"/>
</dbReference>
<evidence type="ECO:0000259" key="6">
    <source>
        <dbReference type="PROSITE" id="PS00624"/>
    </source>
</evidence>
<feature type="domain" description="Glucose-methanol-choline oxidoreductase N-terminal" evidence="6">
    <location>
        <begin position="401"/>
        <end position="415"/>
    </location>
</feature>
<dbReference type="InterPro" id="IPR000172">
    <property type="entry name" value="GMC_OxRdtase_N"/>
</dbReference>
<dbReference type="InterPro" id="IPR012132">
    <property type="entry name" value="GMC_OxRdtase"/>
</dbReference>
<dbReference type="GO" id="GO:0016614">
    <property type="term" value="F:oxidoreductase activity, acting on CH-OH group of donors"/>
    <property type="evidence" value="ECO:0007669"/>
    <property type="project" value="InterPro"/>
</dbReference>
<feature type="region of interest" description="Disordered" evidence="5">
    <location>
        <begin position="280"/>
        <end position="299"/>
    </location>
</feature>
<dbReference type="Proteomes" id="UP000003963">
    <property type="component" value="Unassembled WGS sequence"/>
</dbReference>